<feature type="domain" description="DUF8094" evidence="1">
    <location>
        <begin position="21"/>
        <end position="318"/>
    </location>
</feature>
<evidence type="ECO:0000313" key="2">
    <source>
        <dbReference type="EMBL" id="ARQ71091.1"/>
    </source>
</evidence>
<sequence>MALALVASLSGCMTVHGETAVVPAASEEEAQRALDRYLEISNEAIGAFDPELNETAETGPIGAIRNAQLTAQRAMNPGGQDDFTPLELSDPRFHIPQQAGWPKFFVADVQPSQTPDNRWLLVFMRGAVEQDWRVSYLTVLPTEGAPELARDEDGYLEDLPVVDPSELPADDPGSGLVMEPGELGTAFVDYLQGGEAPFAGGPYTSDELAEREAANSDPAFVTEFQDQAAQSEEYAPVAIRTEDGGALMLFTSLHHEKQTMAEGETPVVDPLIEILMQGEAERAVTLERVSMHAALIPEVDDGQIELIHRSTGVIGATGE</sequence>
<proteinExistence type="predicted"/>
<gene>
    <name evidence="2" type="ORF">CAG99_21730</name>
</gene>
<reference evidence="2 3" key="1">
    <citation type="submission" date="2017-05" db="EMBL/GenBank/DDBJ databases">
        <title>Complete genome sequence of Streptomyces sp. SCSIO 03032 revealed the diverse biosynthetic pathways for its bioactive secondary metabolites.</title>
        <authorList>
            <person name="Ma L."/>
            <person name="Zhu Y."/>
            <person name="Zhang W."/>
            <person name="Zhang G."/>
            <person name="Tian X."/>
            <person name="Zhang S."/>
            <person name="Zhang C."/>
        </authorList>
    </citation>
    <scope>NUCLEOTIDE SEQUENCE [LARGE SCALE GENOMIC DNA]</scope>
    <source>
        <strain evidence="2 3">SCSIO 03032</strain>
    </source>
</reference>
<dbReference type="InterPro" id="IPR058407">
    <property type="entry name" value="DUF8094"/>
</dbReference>
<keyword evidence="3" id="KW-1185">Reference proteome</keyword>
<evidence type="ECO:0000259" key="1">
    <source>
        <dbReference type="Pfam" id="PF26366"/>
    </source>
</evidence>
<name>A0A1W7D1Y6_9ACTN</name>
<accession>A0A1W7D1Y6</accession>
<dbReference type="KEGG" id="smao:CAG99_21730"/>
<dbReference type="EMBL" id="CP021121">
    <property type="protein sequence ID" value="ARQ71091.1"/>
    <property type="molecule type" value="Genomic_DNA"/>
</dbReference>
<organism evidence="2 3">
    <name type="scientific">Streptomyces marincola</name>
    <dbReference type="NCBI Taxonomy" id="2878388"/>
    <lineage>
        <taxon>Bacteria</taxon>
        <taxon>Bacillati</taxon>
        <taxon>Actinomycetota</taxon>
        <taxon>Actinomycetes</taxon>
        <taxon>Kitasatosporales</taxon>
        <taxon>Streptomycetaceae</taxon>
        <taxon>Streptomyces</taxon>
    </lineage>
</organism>
<evidence type="ECO:0000313" key="3">
    <source>
        <dbReference type="Proteomes" id="UP000194218"/>
    </source>
</evidence>
<dbReference type="AlphaFoldDB" id="A0A1W7D1Y6"/>
<dbReference type="Proteomes" id="UP000194218">
    <property type="component" value="Chromosome"/>
</dbReference>
<protein>
    <recommendedName>
        <fullName evidence="1">DUF8094 domain-containing protein</fullName>
    </recommendedName>
</protein>
<dbReference type="Pfam" id="PF26366">
    <property type="entry name" value="DUF8094"/>
    <property type="match status" value="1"/>
</dbReference>